<keyword evidence="3" id="KW-1185">Reference proteome</keyword>
<proteinExistence type="predicted"/>
<dbReference type="PANTHER" id="PTHR47691">
    <property type="entry name" value="REGULATOR-RELATED"/>
    <property type="match status" value="1"/>
</dbReference>
<dbReference type="InterPro" id="IPR027417">
    <property type="entry name" value="P-loop_NTPase"/>
</dbReference>
<evidence type="ECO:0000313" key="3">
    <source>
        <dbReference type="Proteomes" id="UP000643279"/>
    </source>
</evidence>
<dbReference type="Gene3D" id="2.40.50.140">
    <property type="entry name" value="Nucleic acid-binding proteins"/>
    <property type="match status" value="1"/>
</dbReference>
<feature type="domain" description="CSD" evidence="1">
    <location>
        <begin position="814"/>
        <end position="879"/>
    </location>
</feature>
<reference evidence="3" key="1">
    <citation type="journal article" date="2019" name="Int. J. Syst. Evol. Microbiol.">
        <title>The Global Catalogue of Microorganisms (GCM) 10K type strain sequencing project: providing services to taxonomists for standard genome sequencing and annotation.</title>
        <authorList>
            <consortium name="The Broad Institute Genomics Platform"/>
            <consortium name="The Broad Institute Genome Sequencing Center for Infectious Disease"/>
            <person name="Wu L."/>
            <person name="Ma J."/>
        </authorList>
    </citation>
    <scope>NUCLEOTIDE SEQUENCE [LARGE SCALE GENOMIC DNA]</scope>
    <source>
        <strain evidence="3">CGMCC 1.12778</strain>
    </source>
</reference>
<dbReference type="Pfam" id="PF00313">
    <property type="entry name" value="CSD"/>
    <property type="match status" value="1"/>
</dbReference>
<dbReference type="EMBL" id="BMFW01000025">
    <property type="protein sequence ID" value="GGI00175.1"/>
    <property type="molecule type" value="Genomic_DNA"/>
</dbReference>
<dbReference type="SMART" id="SM00357">
    <property type="entry name" value="CSP"/>
    <property type="match status" value="1"/>
</dbReference>
<name>A0ABQ2AZG0_9MICC</name>
<protein>
    <recommendedName>
        <fullName evidence="1">CSD domain-containing protein</fullName>
    </recommendedName>
</protein>
<dbReference type="InterPro" id="IPR011990">
    <property type="entry name" value="TPR-like_helical_dom_sf"/>
</dbReference>
<accession>A0ABQ2AZG0</accession>
<gene>
    <name evidence="2" type="ORF">GCM10007170_36710</name>
</gene>
<dbReference type="InterPro" id="IPR002059">
    <property type="entry name" value="CSP_DNA-bd"/>
</dbReference>
<organism evidence="2 3">
    <name type="scientific">Arthrobacter liuii</name>
    <dbReference type="NCBI Taxonomy" id="1476996"/>
    <lineage>
        <taxon>Bacteria</taxon>
        <taxon>Bacillati</taxon>
        <taxon>Actinomycetota</taxon>
        <taxon>Actinomycetes</taxon>
        <taxon>Micrococcales</taxon>
        <taxon>Micrococcaceae</taxon>
        <taxon>Arthrobacter</taxon>
    </lineage>
</organism>
<evidence type="ECO:0000259" key="1">
    <source>
        <dbReference type="PROSITE" id="PS51857"/>
    </source>
</evidence>
<dbReference type="SUPFAM" id="SSF52540">
    <property type="entry name" value="P-loop containing nucleoside triphosphate hydrolases"/>
    <property type="match status" value="1"/>
</dbReference>
<comment type="caution">
    <text evidence="2">The sequence shown here is derived from an EMBL/GenBank/DDBJ whole genome shotgun (WGS) entry which is preliminary data.</text>
</comment>
<dbReference type="Gene3D" id="1.25.40.10">
    <property type="entry name" value="Tetratricopeptide repeat domain"/>
    <property type="match status" value="1"/>
</dbReference>
<dbReference type="SUPFAM" id="SSF48452">
    <property type="entry name" value="TPR-like"/>
    <property type="match status" value="1"/>
</dbReference>
<dbReference type="Proteomes" id="UP000643279">
    <property type="component" value="Unassembled WGS sequence"/>
</dbReference>
<dbReference type="RefSeq" id="WP_188572982.1">
    <property type="nucleotide sequence ID" value="NZ_BMFW01000025.1"/>
</dbReference>
<dbReference type="InterPro" id="IPR011129">
    <property type="entry name" value="CSD"/>
</dbReference>
<dbReference type="SUPFAM" id="SSF50249">
    <property type="entry name" value="Nucleic acid-binding proteins"/>
    <property type="match status" value="1"/>
</dbReference>
<dbReference type="PANTHER" id="PTHR47691:SF3">
    <property type="entry name" value="HTH-TYPE TRANSCRIPTIONAL REGULATOR RV0890C-RELATED"/>
    <property type="match status" value="1"/>
</dbReference>
<dbReference type="InterPro" id="IPR012340">
    <property type="entry name" value="NA-bd_OB-fold"/>
</dbReference>
<dbReference type="PROSITE" id="PS51857">
    <property type="entry name" value="CSD_2"/>
    <property type="match status" value="1"/>
</dbReference>
<evidence type="ECO:0000313" key="2">
    <source>
        <dbReference type="EMBL" id="GGI00175.1"/>
    </source>
</evidence>
<dbReference type="Gene3D" id="3.40.50.300">
    <property type="entry name" value="P-loop containing nucleotide triphosphate hydrolases"/>
    <property type="match status" value="1"/>
</dbReference>
<sequence length="881" mass="97680">MSSQQIYALVDAFERDVRELLTRYVVPDLEESEIFGTSLADLVARRDADPAGHDNELVEYLDLRPAYDLLNSHRGLLPSDVARDTRELTNELEVVVPIRHRVMHSRPLAPGDREQILSSLVKFSHRYWKRTARIIDAIKADASWLPADALKPLEDKIRHNLPQSEYDETGLLGRDAEVTKICSDLKRKRDSVITLCGEGGIGKTALAVEVAYSLLDDPDEPFDLILWASLKTERLTGAGVQTLNNAAASLVGITEQLGLAVKNDFAGGIAELSATLEGFTPLIVIDNLETISGDDFIKLYEGLPDQVSYLVTSREGIGQLERRVPVGPLSEQAALRLLNQLIKFRSVGSLSHISSEARVNIVRQLRCSPLAIRWFILATEAGNQPLDTIRHQDQLLDYCVRSVYDNLSDGAVNAFIAMEALKRPVTPDDLVLLLELSVDGVNTALKELSRGSLVKSQVVGDSSMVTLIELTETARRFAGSMVPRDHPVRGLVQQNESKFLRDEEVRVNDETTRKLGPNTVRVRVETDAPSAHFLRRALSESRKGSFDESFRLIEEAKRLNPEFWEVHRVEGFVHAKTGNKLAARESYVAAYDLTSLPEHRAIVSHFLAGHLARNMKDSDAALPYARHAHDVLHIPDTAASLGSTLVWQKQYDEGIDFLEHAVKSAEGQIRLIAVTALTDAYCRRAEAALAEDRNPVQAAFDAICAYGLASDEINRGIADTKIRDAACDAASAAVRYLATAERLGNEVDAAAEFYDKLADRMGQLKASDRWQYLRNAVLKQLVAHDSYALRRLVRSINAVDAESSARADSDSADRRRGVIRRLKGGFGFIEDESSKESIYFHKTGLVGGIYFSSLVEGMQVQFRHSTEENGKSRAEDVELLV</sequence>